<keyword evidence="3" id="KW-0238">DNA-binding</keyword>
<dbReference type="PROSITE" id="PS50943">
    <property type="entry name" value="HTH_CROC1"/>
    <property type="match status" value="1"/>
</dbReference>
<evidence type="ECO:0000256" key="1">
    <source>
        <dbReference type="ARBA" id="ARBA00022491"/>
    </source>
</evidence>
<dbReference type="PANTHER" id="PTHR30146">
    <property type="entry name" value="LACI-RELATED TRANSCRIPTIONAL REPRESSOR"/>
    <property type="match status" value="1"/>
</dbReference>
<dbReference type="InterPro" id="IPR028082">
    <property type="entry name" value="Peripla_BP_I"/>
</dbReference>
<protein>
    <submittedName>
        <fullName evidence="7">Transcriptional regulator, LacI family</fullName>
    </submittedName>
</protein>
<evidence type="ECO:0000256" key="4">
    <source>
        <dbReference type="ARBA" id="ARBA00023163"/>
    </source>
</evidence>
<dbReference type="Gene3D" id="3.40.50.2300">
    <property type="match status" value="2"/>
</dbReference>
<dbReference type="SUPFAM" id="SSF53822">
    <property type="entry name" value="Periplasmic binding protein-like I"/>
    <property type="match status" value="1"/>
</dbReference>
<proteinExistence type="predicted"/>
<dbReference type="PROSITE" id="PS50932">
    <property type="entry name" value="HTH_LACI_2"/>
    <property type="match status" value="1"/>
</dbReference>
<name>A0AA45WZS0_9CLOT</name>
<evidence type="ECO:0000313" key="7">
    <source>
        <dbReference type="EMBL" id="SMP69234.1"/>
    </source>
</evidence>
<keyword evidence="4" id="KW-0804">Transcription</keyword>
<dbReference type="GO" id="GO:0000976">
    <property type="term" value="F:transcription cis-regulatory region binding"/>
    <property type="evidence" value="ECO:0007669"/>
    <property type="project" value="TreeGrafter"/>
</dbReference>
<accession>A0AA45WZS0</accession>
<keyword evidence="8" id="KW-1185">Reference proteome</keyword>
<keyword evidence="1" id="KW-0678">Repressor</keyword>
<dbReference type="InterPro" id="IPR046335">
    <property type="entry name" value="LacI/GalR-like_sensor"/>
</dbReference>
<organism evidence="7 8">
    <name type="scientific">Anoxynatronum buryatiense</name>
    <dbReference type="NCBI Taxonomy" id="489973"/>
    <lineage>
        <taxon>Bacteria</taxon>
        <taxon>Bacillati</taxon>
        <taxon>Bacillota</taxon>
        <taxon>Clostridia</taxon>
        <taxon>Eubacteriales</taxon>
        <taxon>Clostridiaceae</taxon>
        <taxon>Anoxynatronum</taxon>
    </lineage>
</organism>
<dbReference type="GO" id="GO:0003700">
    <property type="term" value="F:DNA-binding transcription factor activity"/>
    <property type="evidence" value="ECO:0007669"/>
    <property type="project" value="TreeGrafter"/>
</dbReference>
<dbReference type="SUPFAM" id="SSF47413">
    <property type="entry name" value="lambda repressor-like DNA-binding domains"/>
    <property type="match status" value="1"/>
</dbReference>
<evidence type="ECO:0000256" key="3">
    <source>
        <dbReference type="ARBA" id="ARBA00023125"/>
    </source>
</evidence>
<evidence type="ECO:0000313" key="8">
    <source>
        <dbReference type="Proteomes" id="UP001158066"/>
    </source>
</evidence>
<dbReference type="RefSeq" id="WP_283410598.1">
    <property type="nucleotide sequence ID" value="NZ_FXUF01000018.1"/>
</dbReference>
<dbReference type="InterPro" id="IPR000843">
    <property type="entry name" value="HTH_LacI"/>
</dbReference>
<dbReference type="CDD" id="cd06291">
    <property type="entry name" value="PBP1_Qymf-like"/>
    <property type="match status" value="1"/>
</dbReference>
<evidence type="ECO:0000259" key="5">
    <source>
        <dbReference type="PROSITE" id="PS50932"/>
    </source>
</evidence>
<dbReference type="Proteomes" id="UP001158066">
    <property type="component" value="Unassembled WGS sequence"/>
</dbReference>
<feature type="domain" description="HTH cro/C1-type" evidence="6">
    <location>
        <begin position="3"/>
        <end position="46"/>
    </location>
</feature>
<reference evidence="7" key="1">
    <citation type="submission" date="2017-05" db="EMBL/GenBank/DDBJ databases">
        <authorList>
            <person name="Varghese N."/>
            <person name="Submissions S."/>
        </authorList>
    </citation>
    <scope>NUCLEOTIDE SEQUENCE</scope>
    <source>
        <strain evidence="7">Su22</strain>
    </source>
</reference>
<dbReference type="PANTHER" id="PTHR30146:SF95">
    <property type="entry name" value="RIBOSE OPERON REPRESSOR"/>
    <property type="match status" value="1"/>
</dbReference>
<dbReference type="InterPro" id="IPR010982">
    <property type="entry name" value="Lambda_DNA-bd_dom_sf"/>
</dbReference>
<dbReference type="EMBL" id="FXUF01000018">
    <property type="protein sequence ID" value="SMP69234.1"/>
    <property type="molecule type" value="Genomic_DNA"/>
</dbReference>
<comment type="caution">
    <text evidence="7">The sequence shown here is derived from an EMBL/GenBank/DDBJ whole genome shotgun (WGS) entry which is preliminary data.</text>
</comment>
<dbReference type="Pfam" id="PF13377">
    <property type="entry name" value="Peripla_BP_3"/>
    <property type="match status" value="1"/>
</dbReference>
<dbReference type="Gene3D" id="1.10.260.40">
    <property type="entry name" value="lambda repressor-like DNA-binding domains"/>
    <property type="match status" value="1"/>
</dbReference>
<dbReference type="AlphaFoldDB" id="A0AA45WZS0"/>
<dbReference type="Pfam" id="PF00356">
    <property type="entry name" value="LacI"/>
    <property type="match status" value="1"/>
</dbReference>
<evidence type="ECO:0000259" key="6">
    <source>
        <dbReference type="PROSITE" id="PS50943"/>
    </source>
</evidence>
<dbReference type="SMART" id="SM00354">
    <property type="entry name" value="HTH_LACI"/>
    <property type="match status" value="1"/>
</dbReference>
<feature type="domain" description="HTH lacI-type" evidence="5">
    <location>
        <begin position="2"/>
        <end position="56"/>
    </location>
</feature>
<keyword evidence="2" id="KW-0805">Transcription regulation</keyword>
<dbReference type="InterPro" id="IPR001387">
    <property type="entry name" value="Cro/C1-type_HTH"/>
</dbReference>
<evidence type="ECO:0000256" key="2">
    <source>
        <dbReference type="ARBA" id="ARBA00023015"/>
    </source>
</evidence>
<sequence>MASIRDIAKSTGLSISTISRYINSSGYVSKDSAELIQKVIDEMDYVPNRNAQAIFNKKSGSIGLVIPSLVNPFFSEMATIIGNKIQDDGYGCVLCFTEDIPEKEEDALDLLKGYRVDGIIVARGRSVDKIQKLSIPVISFESIISDEIITVSADNYQGGRMAFEHLYEEGCRKMIHIKGPKGFIAPEERCKGFLDASADKDVAVEVLELSTDYLLEEDLDKALNQVDFRMYDGLFVFNDINCIHVISYLRRQGFAIPGDLQVIGFDNSYLSEMNLPRLTTIEQSPQEIAQVSYHCLKDLMDGTCRSTANRIIPVKLIRRDTTGST</sequence>
<gene>
    <name evidence="7" type="ORF">SAMN06296020_11833</name>
</gene>